<sequence>MSKRPTIVKQATEGSKKIVMKEWKESNSGVDKYEIDSIEQVMPSGSILMNFENTRAEMEKTIGAKNLQSVNLWICPPVENFDKIINQGCENTLSDFNAFFTKDVHIAIKDGYHPYRVILCRVVLGREGRDYVVKYGKYLLKKVCAIPAFIVTFTVCIDEVVARSSVAQKDEVYEQLINNSHLAVSKENLVVDLGDEKPLTQSNSKPMSQPSSQPVTPQKTMKLEGQKFCDNCGELCPASSKFCGSCGHKF</sequence>
<dbReference type="OMA" id="RYCIRCG"/>
<dbReference type="VEuPathDB" id="AmoebaDB:EHI_164360"/>
<dbReference type="AlphaFoldDB" id="A0A5K1V7D3"/>
<organism evidence="2 3">
    <name type="scientific">Entamoeba histolytica</name>
    <dbReference type="NCBI Taxonomy" id="5759"/>
    <lineage>
        <taxon>Eukaryota</taxon>
        <taxon>Amoebozoa</taxon>
        <taxon>Evosea</taxon>
        <taxon>Archamoebae</taxon>
        <taxon>Mastigamoebida</taxon>
        <taxon>Entamoebidae</taxon>
        <taxon>Entamoeba</taxon>
    </lineage>
</organism>
<evidence type="ECO:0000313" key="3">
    <source>
        <dbReference type="Proteomes" id="UP000078387"/>
    </source>
</evidence>
<reference evidence="2 3" key="1">
    <citation type="submission" date="2016-05" db="EMBL/GenBank/DDBJ databases">
        <title>First whole genome sequencing of Entamoeba histolytica HM1:IMSS-clone-6.</title>
        <authorList>
            <person name="Mukherjee Avik.K."/>
            <person name="Izumyama S."/>
            <person name="Nakada-Tsukui K."/>
            <person name="Nozaki T."/>
        </authorList>
    </citation>
    <scope>NUCLEOTIDE SEQUENCE [LARGE SCALE GENOMIC DNA]</scope>
    <source>
        <strain evidence="2 3">HM1:IMSS clone 6</strain>
    </source>
</reference>
<dbReference type="VEuPathDB" id="AmoebaDB:EHI8A_070170"/>
<accession>A0A5K1V7D3</accession>
<protein>
    <recommendedName>
        <fullName evidence="4">Zinc-ribbon domain-containing protein</fullName>
    </recommendedName>
</protein>
<dbReference type="VEuPathDB" id="AmoebaDB:EHI7A_144570"/>
<comment type="caution">
    <text evidence="2">The sequence shown here is derived from an EMBL/GenBank/DDBJ whole genome shotgun (WGS) entry which is preliminary data.</text>
</comment>
<evidence type="ECO:0000256" key="1">
    <source>
        <dbReference type="SAM" id="MobiDB-lite"/>
    </source>
</evidence>
<gene>
    <name evidence="2" type="ORF">CL6EHI_164360</name>
</gene>
<dbReference type="VEuPathDB" id="AmoebaDB:KM1_127740"/>
<proteinExistence type="predicted"/>
<dbReference type="Proteomes" id="UP000078387">
    <property type="component" value="Unassembled WGS sequence"/>
</dbReference>
<feature type="region of interest" description="Disordered" evidence="1">
    <location>
        <begin position="199"/>
        <end position="218"/>
    </location>
</feature>
<name>A0A5K1V7D3_ENTHI</name>
<evidence type="ECO:0000313" key="2">
    <source>
        <dbReference type="EMBL" id="GAT95179.1"/>
    </source>
</evidence>
<dbReference type="VEuPathDB" id="AmoebaDB:EHI5A_097930"/>
<evidence type="ECO:0008006" key="4">
    <source>
        <dbReference type="Google" id="ProtNLM"/>
    </source>
</evidence>
<dbReference type="EMBL" id="BDEQ01000001">
    <property type="protein sequence ID" value="GAT95179.1"/>
    <property type="molecule type" value="Genomic_DNA"/>
</dbReference>